<dbReference type="GO" id="GO:0009236">
    <property type="term" value="P:cobalamin biosynthetic process"/>
    <property type="evidence" value="ECO:0007669"/>
    <property type="project" value="UniProtKB-UniPathway"/>
</dbReference>
<dbReference type="UniPathway" id="UPA00148"/>
<feature type="domain" description="Cobalamin synthesis G N-terminal" evidence="3">
    <location>
        <begin position="62"/>
        <end position="138"/>
    </location>
</feature>
<dbReference type="HOGENOM" id="CLU_028397_1_0_2"/>
<dbReference type="PANTHER" id="PTHR37477:SF1">
    <property type="entry name" value="COBALT-PRECORRIN-5A HYDROLASE"/>
    <property type="match status" value="1"/>
</dbReference>
<dbReference type="CDD" id="cd11644">
    <property type="entry name" value="Precorrin-6Y-MT"/>
    <property type="match status" value="1"/>
</dbReference>
<keyword evidence="5" id="KW-1185">Reference proteome</keyword>
<dbReference type="InterPro" id="IPR038029">
    <property type="entry name" value="GbiG_N_sf"/>
</dbReference>
<dbReference type="InterPro" id="IPR052553">
    <property type="entry name" value="CbiG_hydrolase"/>
</dbReference>
<evidence type="ECO:0000259" key="2">
    <source>
        <dbReference type="Pfam" id="PF01890"/>
    </source>
</evidence>
<dbReference type="Gene3D" id="3.30.420.180">
    <property type="entry name" value="CobE/GbiG C-terminal domain"/>
    <property type="match status" value="1"/>
</dbReference>
<dbReference type="Gene3D" id="3.40.50.11220">
    <property type="match status" value="1"/>
</dbReference>
<dbReference type="Gene3D" id="3.40.1390.40">
    <property type="match status" value="1"/>
</dbReference>
<feature type="domain" description="Tetrapyrrole methylase" evidence="1">
    <location>
        <begin position="353"/>
        <end position="550"/>
    </location>
</feature>
<dbReference type="SUPFAM" id="SSF159664">
    <property type="entry name" value="CobE/GbiG C-terminal domain-like"/>
    <property type="match status" value="1"/>
</dbReference>
<dbReference type="SUPFAM" id="SSF159672">
    <property type="entry name" value="CbiG N-terminal domain-like"/>
    <property type="match status" value="1"/>
</dbReference>
<evidence type="ECO:0000313" key="5">
    <source>
        <dbReference type="Proteomes" id="UP000001024"/>
    </source>
</evidence>
<dbReference type="EMBL" id="AL445065">
    <property type="protein sequence ID" value="CAC11798.1"/>
    <property type="molecule type" value="Genomic_DNA"/>
</dbReference>
<dbReference type="KEGG" id="tac:Ta0660"/>
<dbReference type="InterPro" id="IPR021744">
    <property type="entry name" value="CbiG_N"/>
</dbReference>
<dbReference type="SUPFAM" id="SSF53790">
    <property type="entry name" value="Tetrapyrrole methylase"/>
    <property type="match status" value="1"/>
</dbReference>
<dbReference type="Pfam" id="PF11760">
    <property type="entry name" value="CbiG_N"/>
    <property type="match status" value="1"/>
</dbReference>
<dbReference type="STRING" id="273075.gene:9571880"/>
<reference evidence="4 5" key="1">
    <citation type="journal article" date="2000" name="Nature">
        <title>The genome sequence of the thermoacidophilic scavenger Thermoplasma acidophilum.</title>
        <authorList>
            <person name="Ruepp A."/>
            <person name="Graml W."/>
            <person name="Santos-Martinez M.L."/>
            <person name="Koretke K.K."/>
            <person name="Volker C."/>
            <person name="Mewes H.W."/>
            <person name="Frishman D."/>
            <person name="Stocker S."/>
            <person name="Lupas A.N."/>
            <person name="Baumeister W."/>
        </authorList>
    </citation>
    <scope>NUCLEOTIDE SEQUENCE [LARGE SCALE GENOMIC DNA]</scope>
    <source>
        <strain evidence="5">ATCC 25905 / DSM 1728 / JCM 9062 / NBRC 15155 / AMRC-C165</strain>
    </source>
</reference>
<dbReference type="NCBIfam" id="TIGR02467">
    <property type="entry name" value="CbiE"/>
    <property type="match status" value="1"/>
</dbReference>
<dbReference type="Pfam" id="PF01890">
    <property type="entry name" value="CbiG_C"/>
    <property type="match status" value="1"/>
</dbReference>
<dbReference type="Gene3D" id="3.40.1010.10">
    <property type="entry name" value="Cobalt-precorrin-4 Transmethylase, Domain 1"/>
    <property type="match status" value="1"/>
</dbReference>
<sequence>MLKMAMIDEIRRMLVVSISKRGSEVASRISTVMRSRGHIVDAFCRYHVDGCDILSDPVKVFLADNLRRYDAAVLVMSLPGFYRISADLMIEKNHDVPVVVVDDAGRFAVAASAGHAGGSDELAAYIAGIIDGQAVITDGIESGGRVSVEKIARSLLATIANPECIIPVNAAIANGEHVPVIFRSKKRSMLRRLFAESSDEKHGYAIVLADEPGEDANTCYLIPDDISIGIGFNSSADAELISACLERFLEEAGLAWEDIDYVSSIKDLPDVSIIRKGTRFVKFDPADIRDIDPEMLTHVSDKARDVFGVPGVAEPCAIRSLGPGSKIFLPFRSCGRSVTLAAARRRKLFSGHISFIGVGPSDPDLMTMKARRAIVASDIVAGYQMPLDIAKSMLWNKPKVVFHWKEQQRYVDEVIDLYEKGYRIAYLFTGDSCFTESELIRRFTSKCRNFDIIPGISSVQAASSITGMAIEMAGIISFHVTGDIEDRKADLLRTISERKRAIIIPRPYDFMPKDIAKFLTDRGFGDLPAVVIERATAADERRTASFLKDLIGSDFSDISIMVVGKPVIA</sequence>
<gene>
    <name evidence="4" type="ordered locus">Ta0660</name>
</gene>
<dbReference type="PANTHER" id="PTHR37477">
    <property type="entry name" value="COBALT-PRECORRIN-5A HYDROLASE"/>
    <property type="match status" value="1"/>
</dbReference>
<dbReference type="InterPro" id="IPR014777">
    <property type="entry name" value="4pyrrole_Mease_sub1"/>
</dbReference>
<dbReference type="InParanoid" id="Q9HKE1"/>
<dbReference type="Pfam" id="PF00590">
    <property type="entry name" value="TP_methylase"/>
    <property type="match status" value="1"/>
</dbReference>
<dbReference type="InterPro" id="IPR002750">
    <property type="entry name" value="CobE/GbiG_C"/>
</dbReference>
<accession>Q9HKE1</accession>
<dbReference type="EnsemblBacteria" id="CAC11798">
    <property type="protein sequence ID" value="CAC11798"/>
    <property type="gene ID" value="CAC11798"/>
</dbReference>
<dbReference type="Proteomes" id="UP000001024">
    <property type="component" value="Chromosome"/>
</dbReference>
<organism evidence="4 5">
    <name type="scientific">Thermoplasma acidophilum (strain ATCC 25905 / DSM 1728 / JCM 9062 / NBRC 15155 / AMRC-C165)</name>
    <dbReference type="NCBI Taxonomy" id="273075"/>
    <lineage>
        <taxon>Archaea</taxon>
        <taxon>Methanobacteriati</taxon>
        <taxon>Thermoplasmatota</taxon>
        <taxon>Thermoplasmata</taxon>
        <taxon>Thermoplasmatales</taxon>
        <taxon>Thermoplasmataceae</taxon>
        <taxon>Thermoplasma</taxon>
    </lineage>
</organism>
<dbReference type="AlphaFoldDB" id="Q9HKE1"/>
<dbReference type="PaxDb" id="273075-Ta0660"/>
<dbReference type="InterPro" id="IPR012818">
    <property type="entry name" value="CbiE"/>
</dbReference>
<dbReference type="eggNOG" id="arCOG00651">
    <property type="taxonomic scope" value="Archaea"/>
</dbReference>
<dbReference type="InterPro" id="IPR000878">
    <property type="entry name" value="4pyrrol_Mease"/>
</dbReference>
<evidence type="ECO:0000259" key="3">
    <source>
        <dbReference type="Pfam" id="PF11760"/>
    </source>
</evidence>
<evidence type="ECO:0000313" key="4">
    <source>
        <dbReference type="EMBL" id="CAC11798.1"/>
    </source>
</evidence>
<dbReference type="InterPro" id="IPR035996">
    <property type="entry name" value="4pyrrol_Methylase_sf"/>
</dbReference>
<dbReference type="InterPro" id="IPR036518">
    <property type="entry name" value="CobE/GbiG_C_sf"/>
</dbReference>
<proteinExistence type="predicted"/>
<feature type="domain" description="CobE/GbiG C-terminal" evidence="2">
    <location>
        <begin position="226"/>
        <end position="343"/>
    </location>
</feature>
<dbReference type="GO" id="GO:0008276">
    <property type="term" value="F:protein methyltransferase activity"/>
    <property type="evidence" value="ECO:0007669"/>
    <property type="project" value="InterPro"/>
</dbReference>
<evidence type="ECO:0000259" key="1">
    <source>
        <dbReference type="Pfam" id="PF00590"/>
    </source>
</evidence>
<protein>
    <submittedName>
        <fullName evidence="4">Uncharacterized protein</fullName>
    </submittedName>
</protein>
<name>Q9HKE1_THEAC</name>
<dbReference type="DNASU" id="1456233"/>